<dbReference type="EMBL" id="CAJVPP010007993">
    <property type="protein sequence ID" value="CAG8693350.1"/>
    <property type="molecule type" value="Genomic_DNA"/>
</dbReference>
<evidence type="ECO:0000313" key="1">
    <source>
        <dbReference type="EMBL" id="CAG8693350.1"/>
    </source>
</evidence>
<organism evidence="1 2">
    <name type="scientific">Funneliformis mosseae</name>
    <name type="common">Endomycorrhizal fungus</name>
    <name type="synonym">Glomus mosseae</name>
    <dbReference type="NCBI Taxonomy" id="27381"/>
    <lineage>
        <taxon>Eukaryota</taxon>
        <taxon>Fungi</taxon>
        <taxon>Fungi incertae sedis</taxon>
        <taxon>Mucoromycota</taxon>
        <taxon>Glomeromycotina</taxon>
        <taxon>Glomeromycetes</taxon>
        <taxon>Glomerales</taxon>
        <taxon>Glomeraceae</taxon>
        <taxon>Funneliformis</taxon>
    </lineage>
</organism>
<comment type="caution">
    <text evidence="1">The sequence shown here is derived from an EMBL/GenBank/DDBJ whole genome shotgun (WGS) entry which is preliminary data.</text>
</comment>
<protein>
    <submittedName>
        <fullName evidence="1">1555_t:CDS:1</fullName>
    </submittedName>
</protein>
<accession>A0A9N9EYZ3</accession>
<reference evidence="1" key="1">
    <citation type="submission" date="2021-06" db="EMBL/GenBank/DDBJ databases">
        <authorList>
            <person name="Kallberg Y."/>
            <person name="Tangrot J."/>
            <person name="Rosling A."/>
        </authorList>
    </citation>
    <scope>NUCLEOTIDE SEQUENCE</scope>
    <source>
        <strain evidence="1">87-6 pot B 2015</strain>
    </source>
</reference>
<sequence>MSTIILFTYGLGTYEELMKTYNFDEAIRPNLLIGFGTQFKLIHSGFGEIALGVIPRRFIKPKKRKSMQIYNLKNLVNMVKCPGGPRSYTSKRRTA</sequence>
<keyword evidence="2" id="KW-1185">Reference proteome</keyword>
<dbReference type="AlphaFoldDB" id="A0A9N9EYZ3"/>
<gene>
    <name evidence="1" type="ORF">FMOSSE_LOCUS13454</name>
</gene>
<proteinExistence type="predicted"/>
<dbReference type="Proteomes" id="UP000789375">
    <property type="component" value="Unassembled WGS sequence"/>
</dbReference>
<evidence type="ECO:0000313" key="2">
    <source>
        <dbReference type="Proteomes" id="UP000789375"/>
    </source>
</evidence>
<name>A0A9N9EYZ3_FUNMO</name>